<evidence type="ECO:0000256" key="5">
    <source>
        <dbReference type="ARBA" id="ARBA00022840"/>
    </source>
</evidence>
<comment type="caution">
    <text evidence="7">The sequence shown here is derived from an EMBL/GenBank/DDBJ whole genome shotgun (WGS) entry which is preliminary data.</text>
</comment>
<organism evidence="7 8">
    <name type="scientific">Streblomastix strix</name>
    <dbReference type="NCBI Taxonomy" id="222440"/>
    <lineage>
        <taxon>Eukaryota</taxon>
        <taxon>Metamonada</taxon>
        <taxon>Preaxostyla</taxon>
        <taxon>Oxymonadida</taxon>
        <taxon>Streblomastigidae</taxon>
        <taxon>Streblomastix</taxon>
    </lineage>
</organism>
<evidence type="ECO:0000259" key="6">
    <source>
        <dbReference type="PROSITE" id="PS50011"/>
    </source>
</evidence>
<dbReference type="AlphaFoldDB" id="A0A5J4TLX3"/>
<keyword evidence="4 7" id="KW-0418">Kinase</keyword>
<evidence type="ECO:0000313" key="7">
    <source>
        <dbReference type="EMBL" id="KAA6358531.1"/>
    </source>
</evidence>
<dbReference type="OrthoDB" id="193931at2759"/>
<dbReference type="SUPFAM" id="SSF56112">
    <property type="entry name" value="Protein kinase-like (PK-like)"/>
    <property type="match status" value="1"/>
</dbReference>
<dbReference type="Proteomes" id="UP000324800">
    <property type="component" value="Unassembled WGS sequence"/>
</dbReference>
<dbReference type="Gene3D" id="1.10.510.10">
    <property type="entry name" value="Transferase(Phosphotransferase) domain 1"/>
    <property type="match status" value="1"/>
</dbReference>
<evidence type="ECO:0000256" key="3">
    <source>
        <dbReference type="ARBA" id="ARBA00022741"/>
    </source>
</evidence>
<protein>
    <submittedName>
        <fullName evidence="7">Putative calcium/calmodulin-dependent protein kinase kinase 2</fullName>
    </submittedName>
</protein>
<evidence type="ECO:0000313" key="8">
    <source>
        <dbReference type="Proteomes" id="UP000324800"/>
    </source>
</evidence>
<dbReference type="GO" id="GO:0004674">
    <property type="term" value="F:protein serine/threonine kinase activity"/>
    <property type="evidence" value="ECO:0007669"/>
    <property type="project" value="UniProtKB-KW"/>
</dbReference>
<evidence type="ECO:0000256" key="1">
    <source>
        <dbReference type="ARBA" id="ARBA00022527"/>
    </source>
</evidence>
<reference evidence="7 8" key="1">
    <citation type="submission" date="2019-03" db="EMBL/GenBank/DDBJ databases">
        <title>Single cell metagenomics reveals metabolic interactions within the superorganism composed of flagellate Streblomastix strix and complex community of Bacteroidetes bacteria on its surface.</title>
        <authorList>
            <person name="Treitli S.C."/>
            <person name="Kolisko M."/>
            <person name="Husnik F."/>
            <person name="Keeling P."/>
            <person name="Hampl V."/>
        </authorList>
    </citation>
    <scope>NUCLEOTIDE SEQUENCE [LARGE SCALE GENOMIC DNA]</scope>
    <source>
        <strain evidence="7">ST1C</strain>
    </source>
</reference>
<keyword evidence="1" id="KW-0723">Serine/threonine-protein kinase</keyword>
<dbReference type="GO" id="GO:0005524">
    <property type="term" value="F:ATP binding"/>
    <property type="evidence" value="ECO:0007669"/>
    <property type="project" value="UniProtKB-KW"/>
</dbReference>
<dbReference type="PROSITE" id="PS50011">
    <property type="entry name" value="PROTEIN_KINASE_DOM"/>
    <property type="match status" value="1"/>
</dbReference>
<dbReference type="PROSITE" id="PS00108">
    <property type="entry name" value="PROTEIN_KINASE_ST"/>
    <property type="match status" value="1"/>
</dbReference>
<dbReference type="PANTHER" id="PTHR43895:SF150">
    <property type="entry name" value="SERINE_THREONINE-PROTEIN KINASE STK11"/>
    <property type="match status" value="1"/>
</dbReference>
<feature type="domain" description="Protein kinase" evidence="6">
    <location>
        <begin position="1"/>
        <end position="115"/>
    </location>
</feature>
<dbReference type="InterPro" id="IPR000719">
    <property type="entry name" value="Prot_kinase_dom"/>
</dbReference>
<dbReference type="EMBL" id="SNRW01029720">
    <property type="protein sequence ID" value="KAA6358531.1"/>
    <property type="molecule type" value="Genomic_DNA"/>
</dbReference>
<sequence length="115" mass="13284">LELVKGGPIFALDQEPLSEDKARSYLRDIIVGLSFMHKNHIVHHDIKPDNLLCDEDGTVKLSDFGLSSYYEDMTVYIKDVRGTPAFIPPEAVNSMIILFYGYYQYILYELLIYFI</sequence>
<dbReference type="GO" id="GO:0007165">
    <property type="term" value="P:signal transduction"/>
    <property type="evidence" value="ECO:0007669"/>
    <property type="project" value="TreeGrafter"/>
</dbReference>
<proteinExistence type="predicted"/>
<keyword evidence="3" id="KW-0547">Nucleotide-binding</keyword>
<evidence type="ECO:0000256" key="2">
    <source>
        <dbReference type="ARBA" id="ARBA00022679"/>
    </source>
</evidence>
<dbReference type="PANTHER" id="PTHR43895">
    <property type="entry name" value="CALCIUM/CALMODULIN-DEPENDENT PROTEIN KINASE KINASE-RELATED"/>
    <property type="match status" value="1"/>
</dbReference>
<name>A0A5J4TLX3_9EUKA</name>
<accession>A0A5J4TLX3</accession>
<evidence type="ECO:0000256" key="4">
    <source>
        <dbReference type="ARBA" id="ARBA00022777"/>
    </source>
</evidence>
<keyword evidence="5" id="KW-0067">ATP-binding</keyword>
<gene>
    <name evidence="7" type="ORF">EZS28_045942</name>
</gene>
<keyword evidence="2" id="KW-0808">Transferase</keyword>
<feature type="non-terminal residue" evidence="7">
    <location>
        <position position="1"/>
    </location>
</feature>
<dbReference type="InterPro" id="IPR008271">
    <property type="entry name" value="Ser/Thr_kinase_AS"/>
</dbReference>
<dbReference type="SMART" id="SM00220">
    <property type="entry name" value="S_TKc"/>
    <property type="match status" value="1"/>
</dbReference>
<dbReference type="InterPro" id="IPR011009">
    <property type="entry name" value="Kinase-like_dom_sf"/>
</dbReference>
<dbReference type="Pfam" id="PF00069">
    <property type="entry name" value="Pkinase"/>
    <property type="match status" value="1"/>
</dbReference>